<evidence type="ECO:0000313" key="2">
    <source>
        <dbReference type="EMBL" id="UZJ23949.1"/>
    </source>
</evidence>
<evidence type="ECO:0000259" key="1">
    <source>
        <dbReference type="Pfam" id="PF05076"/>
    </source>
</evidence>
<accession>A0ABY6NX27</accession>
<sequence>MHAVDVVAAVRAHLRLELGPSEPVSASVTFLGVQPLDVLRFGPDAERLVRYGTVGCARHPMGEPDELVADPVRGPRAELLVALRGGVDGVLRSLAVLAATPAVEGLVLQADALVDLGAPLWEGSAFTAVLLAASEEVPPLELGDPYEDVQFLDVVPLTGTEAAWVRLRGADALRTAWTEAGIDTRDPGRPAASRV</sequence>
<reference evidence="2" key="1">
    <citation type="submission" date="2022-10" db="EMBL/GenBank/DDBJ databases">
        <title>Rhodococcus sp.75.</title>
        <authorList>
            <person name="Sun M."/>
        </authorList>
    </citation>
    <scope>NUCLEOTIDE SEQUENCE</scope>
    <source>
        <strain evidence="2">75</strain>
    </source>
</reference>
<feature type="domain" description="Suppressor of fused-like" evidence="1">
    <location>
        <begin position="33"/>
        <end position="190"/>
    </location>
</feature>
<protein>
    <submittedName>
        <fullName evidence="2">Suppressor of fused domain protein</fullName>
    </submittedName>
</protein>
<dbReference type="Pfam" id="PF05076">
    <property type="entry name" value="SUFU"/>
    <property type="match status" value="1"/>
</dbReference>
<dbReference type="Proteomes" id="UP001164965">
    <property type="component" value="Chromosome"/>
</dbReference>
<dbReference type="EMBL" id="CP110615">
    <property type="protein sequence ID" value="UZJ23949.1"/>
    <property type="molecule type" value="Genomic_DNA"/>
</dbReference>
<organism evidence="2 3">
    <name type="scientific">Rhodococcus antarcticus</name>
    <dbReference type="NCBI Taxonomy" id="2987751"/>
    <lineage>
        <taxon>Bacteria</taxon>
        <taxon>Bacillati</taxon>
        <taxon>Actinomycetota</taxon>
        <taxon>Actinomycetes</taxon>
        <taxon>Mycobacteriales</taxon>
        <taxon>Nocardiaceae</taxon>
        <taxon>Rhodococcus</taxon>
    </lineage>
</organism>
<keyword evidence="3" id="KW-1185">Reference proteome</keyword>
<name>A0ABY6NX27_9NOCA</name>
<proteinExistence type="predicted"/>
<evidence type="ECO:0000313" key="3">
    <source>
        <dbReference type="Proteomes" id="UP001164965"/>
    </source>
</evidence>
<gene>
    <name evidence="2" type="ORF">RHODO2019_12235</name>
</gene>
<dbReference type="InterPro" id="IPR020941">
    <property type="entry name" value="SUFU-like_domain"/>
</dbReference>